<name>A0A241XRP7_PSEAI</name>
<dbReference type="AlphaFoldDB" id="A0A241XRP7"/>
<sequence length="353" mass="38621">MQNHKALVLTSQESIVAFASGWLPEDYLVRSFSTAGEVEAYVEGVKVMAEEGIELHKTHRETSTAYFDVSFDGGIVFPRSKSFANSAQARAFEVGLGDISALEDSKVFTVASGNDFERLLVLIEATEARKAIKRLPTVVIYKSADQITRVVASQGVRVIVLDADGVGLEEDAARTLQIGDQELYVSDLVVTGKVGESPYGEQGVDAEFVREVVKHVDGLPAGSNASFNKPGQYAEPFPILKSVPVKHWEGYEDKQAPLTHQIDIDDQRLSNGQIYLTVGALEGHMDNLLSVTAEVNTNPQNEAEHLPCMHVHFNEDALAFTAFKVYDKILLQPEQGVVLTQVQGPEGPMYIVE</sequence>
<reference evidence="1 2" key="1">
    <citation type="submission" date="2017-05" db="EMBL/GenBank/DDBJ databases">
        <authorList>
            <person name="Song R."/>
            <person name="Chenine A.L."/>
            <person name="Ruprecht R.M."/>
        </authorList>
    </citation>
    <scope>NUCLEOTIDE SEQUENCE [LARGE SCALE GENOMIC DNA]</scope>
    <source>
        <strain evidence="1 2">S567_C10_BS</strain>
    </source>
</reference>
<comment type="caution">
    <text evidence="1">The sequence shown here is derived from an EMBL/GenBank/DDBJ whole genome shotgun (WGS) entry which is preliminary data.</text>
</comment>
<organism evidence="1 2">
    <name type="scientific">Pseudomonas aeruginosa</name>
    <dbReference type="NCBI Taxonomy" id="287"/>
    <lineage>
        <taxon>Bacteria</taxon>
        <taxon>Pseudomonadati</taxon>
        <taxon>Pseudomonadota</taxon>
        <taxon>Gammaproteobacteria</taxon>
        <taxon>Pseudomonadales</taxon>
        <taxon>Pseudomonadaceae</taxon>
        <taxon>Pseudomonas</taxon>
    </lineage>
</organism>
<protein>
    <submittedName>
        <fullName evidence="1">Uncharacterized protein</fullName>
    </submittedName>
</protein>
<gene>
    <name evidence="1" type="ORF">CAZ10_09615</name>
</gene>
<evidence type="ECO:0000313" key="2">
    <source>
        <dbReference type="Proteomes" id="UP000194857"/>
    </source>
</evidence>
<proteinExistence type="predicted"/>
<evidence type="ECO:0000313" key="1">
    <source>
        <dbReference type="EMBL" id="OTI63087.1"/>
    </source>
</evidence>
<dbReference type="EMBL" id="NFFZ01000004">
    <property type="protein sequence ID" value="OTI63087.1"/>
    <property type="molecule type" value="Genomic_DNA"/>
</dbReference>
<dbReference type="RefSeq" id="WP_065085744.1">
    <property type="nucleotide sequence ID" value="NZ_NFFZ01000004.1"/>
</dbReference>
<dbReference type="Proteomes" id="UP000194857">
    <property type="component" value="Unassembled WGS sequence"/>
</dbReference>
<accession>A0A241XRP7</accession>